<accession>A0A2X3EWW7</accession>
<dbReference type="InterPro" id="IPR014746">
    <property type="entry name" value="Gln_synth/guanido_kin_cat_dom"/>
</dbReference>
<dbReference type="GO" id="GO:0042398">
    <property type="term" value="P:modified amino acid biosynthetic process"/>
    <property type="evidence" value="ECO:0007669"/>
    <property type="project" value="InterPro"/>
</dbReference>
<organism evidence="1 2">
    <name type="scientific">Klebsiella pneumoniae</name>
    <dbReference type="NCBI Taxonomy" id="573"/>
    <lineage>
        <taxon>Bacteria</taxon>
        <taxon>Pseudomonadati</taxon>
        <taxon>Pseudomonadota</taxon>
        <taxon>Gammaproteobacteria</taxon>
        <taxon>Enterobacterales</taxon>
        <taxon>Enterobacteriaceae</taxon>
        <taxon>Klebsiella/Raoultella group</taxon>
        <taxon>Klebsiella</taxon>
        <taxon>Klebsiella pneumoniae complex</taxon>
    </lineage>
</organism>
<name>A0A2X3EWW7_KLEPN</name>
<keyword evidence="1" id="KW-0436">Ligase</keyword>
<dbReference type="Proteomes" id="UP000251721">
    <property type="component" value="Unassembled WGS sequence"/>
</dbReference>
<dbReference type="InterPro" id="IPR006336">
    <property type="entry name" value="GCS2"/>
</dbReference>
<gene>
    <name evidence="1" type="primary">ybdK_2</name>
    <name evidence="1" type="ORF">NCTC13465_01127</name>
</gene>
<proteinExistence type="predicted"/>
<dbReference type="SUPFAM" id="SSF55931">
    <property type="entry name" value="Glutamine synthetase/guanido kinase"/>
    <property type="match status" value="1"/>
</dbReference>
<dbReference type="EC" id="6.3.-.-" evidence="1"/>
<evidence type="ECO:0000313" key="2">
    <source>
        <dbReference type="Proteomes" id="UP000251721"/>
    </source>
</evidence>
<dbReference type="AlphaFoldDB" id="A0A2X3EWW7"/>
<sequence length="50" mass="6011">MPWVADWQGFRRLFRQLSYTSMIDSMKDLHWDIRPSPQFGTVEVRVMTPP</sequence>
<reference evidence="1 2" key="1">
    <citation type="submission" date="2018-06" db="EMBL/GenBank/DDBJ databases">
        <authorList>
            <consortium name="Pathogen Informatics"/>
            <person name="Doyle S."/>
        </authorList>
    </citation>
    <scope>NUCLEOTIDE SEQUENCE [LARGE SCALE GENOMIC DNA]</scope>
    <source>
        <strain evidence="1 2">NCTC13465</strain>
    </source>
</reference>
<evidence type="ECO:0000313" key="1">
    <source>
        <dbReference type="EMBL" id="SQC41866.1"/>
    </source>
</evidence>
<protein>
    <submittedName>
        <fullName evidence="1">Carboxylate-amine ligase</fullName>
        <ecNumber evidence="1">6.3.-.-</ecNumber>
    </submittedName>
</protein>
<dbReference type="GO" id="GO:0004357">
    <property type="term" value="F:glutamate-cysteine ligase activity"/>
    <property type="evidence" value="ECO:0007669"/>
    <property type="project" value="InterPro"/>
</dbReference>
<dbReference type="Gene3D" id="3.30.590.20">
    <property type="match status" value="1"/>
</dbReference>
<dbReference type="Pfam" id="PF04107">
    <property type="entry name" value="GCS2"/>
    <property type="match status" value="1"/>
</dbReference>
<dbReference type="EMBL" id="UAWQ01000007">
    <property type="protein sequence ID" value="SQC41866.1"/>
    <property type="molecule type" value="Genomic_DNA"/>
</dbReference>